<dbReference type="EMBL" id="PRDW01000004">
    <property type="protein sequence ID" value="PPB84300.1"/>
    <property type="molecule type" value="Genomic_DNA"/>
</dbReference>
<gene>
    <name evidence="3" type="ORF">B0O95_104253</name>
</gene>
<feature type="domain" description="Rap1a immunity protein" evidence="2">
    <location>
        <begin position="24"/>
        <end position="117"/>
    </location>
</feature>
<feature type="signal peptide" evidence="1">
    <location>
        <begin position="1"/>
        <end position="22"/>
    </location>
</feature>
<evidence type="ECO:0000256" key="1">
    <source>
        <dbReference type="SAM" id="SignalP"/>
    </source>
</evidence>
<evidence type="ECO:0000313" key="3">
    <source>
        <dbReference type="EMBL" id="PPB84300.1"/>
    </source>
</evidence>
<dbReference type="InterPro" id="IPR041238">
    <property type="entry name" value="Rap1a"/>
</dbReference>
<dbReference type="AlphaFoldDB" id="A0A2P5KC53"/>
<evidence type="ECO:0000259" key="2">
    <source>
        <dbReference type="Pfam" id="PF18602"/>
    </source>
</evidence>
<feature type="chain" id="PRO_5015139940" description="Rap1a immunity protein domain-containing protein" evidence="1">
    <location>
        <begin position="23"/>
        <end position="121"/>
    </location>
</feature>
<dbReference type="RefSeq" id="WP_104077070.1">
    <property type="nucleotide sequence ID" value="NZ_CP062178.1"/>
</dbReference>
<reference evidence="3 4" key="1">
    <citation type="submission" date="2018-01" db="EMBL/GenBank/DDBJ databases">
        <title>Genomic Encyclopedia of Type Strains, Phase III (KMG-III): the genomes of soil and plant-associated and newly described type strains.</title>
        <authorList>
            <person name="Whitman W."/>
        </authorList>
    </citation>
    <scope>NUCLEOTIDE SEQUENCE [LARGE SCALE GENOMIC DNA]</scope>
    <source>
        <strain evidence="3 4">HKI456</strain>
    </source>
</reference>
<protein>
    <recommendedName>
        <fullName evidence="2">Rap1a immunity protein domain-containing protein</fullName>
    </recommendedName>
</protein>
<keyword evidence="4" id="KW-1185">Reference proteome</keyword>
<keyword evidence="1" id="KW-0732">Signal</keyword>
<evidence type="ECO:0000313" key="4">
    <source>
        <dbReference type="Proteomes" id="UP000243096"/>
    </source>
</evidence>
<dbReference type="Gene3D" id="1.10.890.40">
    <property type="match status" value="1"/>
</dbReference>
<proteinExistence type="predicted"/>
<dbReference type="Proteomes" id="UP000243096">
    <property type="component" value="Unassembled WGS sequence"/>
</dbReference>
<dbReference type="OrthoDB" id="9111525at2"/>
<dbReference type="Pfam" id="PF18602">
    <property type="entry name" value="Rap1a"/>
    <property type="match status" value="1"/>
</dbReference>
<sequence length="121" mass="12794">MLRTLLRAIAMFAISVPMSAHAFTGADLDRLCQRTDVKSRVSCEAYIEGAADGVFNTIEAIGGTTGPRVGQYFCLPDNVKAAELTDAVRKYLANTPNAKGYNASTVVALGLGKSYPCSTGK</sequence>
<comment type="caution">
    <text evidence="3">The sequence shown here is derived from an EMBL/GenBank/DDBJ whole genome shotgun (WGS) entry which is preliminary data.</text>
</comment>
<name>A0A2P5KC53_9BURK</name>
<accession>A0A2P5KC53</accession>
<organism evidence="3 4">
    <name type="scientific">Mycetohabitans endofungorum</name>
    <dbReference type="NCBI Taxonomy" id="417203"/>
    <lineage>
        <taxon>Bacteria</taxon>
        <taxon>Pseudomonadati</taxon>
        <taxon>Pseudomonadota</taxon>
        <taxon>Betaproteobacteria</taxon>
        <taxon>Burkholderiales</taxon>
        <taxon>Burkholderiaceae</taxon>
        <taxon>Mycetohabitans</taxon>
    </lineage>
</organism>